<dbReference type="Proteomes" id="UP000663829">
    <property type="component" value="Unassembled WGS sequence"/>
</dbReference>
<keyword evidence="1" id="KW-0732">Signal</keyword>
<dbReference type="AlphaFoldDB" id="A0A815H548"/>
<feature type="chain" id="PRO_5035605621" evidence="1">
    <location>
        <begin position="20"/>
        <end position="202"/>
    </location>
</feature>
<accession>A0A815H548</accession>
<dbReference type="EMBL" id="CAJNOQ010014679">
    <property type="protein sequence ID" value="CAF1346439.1"/>
    <property type="molecule type" value="Genomic_DNA"/>
</dbReference>
<feature type="signal peptide" evidence="1">
    <location>
        <begin position="1"/>
        <end position="19"/>
    </location>
</feature>
<keyword evidence="4" id="KW-1185">Reference proteome</keyword>
<comment type="caution">
    <text evidence="2">The sequence shown here is derived from an EMBL/GenBank/DDBJ whole genome shotgun (WGS) entry which is preliminary data.</text>
</comment>
<proteinExistence type="predicted"/>
<gene>
    <name evidence="2" type="ORF">GPM918_LOCUS30689</name>
    <name evidence="3" type="ORF">SRO942_LOCUS31310</name>
</gene>
<organism evidence="2 4">
    <name type="scientific">Didymodactylos carnosus</name>
    <dbReference type="NCBI Taxonomy" id="1234261"/>
    <lineage>
        <taxon>Eukaryota</taxon>
        <taxon>Metazoa</taxon>
        <taxon>Spiralia</taxon>
        <taxon>Gnathifera</taxon>
        <taxon>Rotifera</taxon>
        <taxon>Eurotatoria</taxon>
        <taxon>Bdelloidea</taxon>
        <taxon>Philodinida</taxon>
        <taxon>Philodinidae</taxon>
        <taxon>Didymodactylos</taxon>
    </lineage>
</organism>
<dbReference type="Proteomes" id="UP000681722">
    <property type="component" value="Unassembled WGS sequence"/>
</dbReference>
<name>A0A815H548_9BILA</name>
<evidence type="ECO:0000313" key="4">
    <source>
        <dbReference type="Proteomes" id="UP000663829"/>
    </source>
</evidence>
<evidence type="ECO:0000313" key="2">
    <source>
        <dbReference type="EMBL" id="CAF1346439.1"/>
    </source>
</evidence>
<evidence type="ECO:0000256" key="1">
    <source>
        <dbReference type="SAM" id="SignalP"/>
    </source>
</evidence>
<protein>
    <submittedName>
        <fullName evidence="2">Uncharacterized protein</fullName>
    </submittedName>
</protein>
<sequence length="202" mass="22819">MHMFALILNCNTFLTALEAFKSIVNIFGDPLNNNAETVLDKFLVVDAPIDNYDESIEESGENNAVDEVNDPPGEVDDLEQPEVPIVQQSSFTCEANNQIPLLNTLSIDQKNGNYPDELEQFTYQQAGRCGAIVDENYLEDTFESDLLTDDNIRKNVNCCAAERIYLPKEFVNQPPFCIIDLPHEDQTRTNQLPNMLRIGNEE</sequence>
<dbReference type="EMBL" id="CAJOBC010061865">
    <property type="protein sequence ID" value="CAF4212644.1"/>
    <property type="molecule type" value="Genomic_DNA"/>
</dbReference>
<evidence type="ECO:0000313" key="3">
    <source>
        <dbReference type="EMBL" id="CAF4212644.1"/>
    </source>
</evidence>
<reference evidence="2" key="1">
    <citation type="submission" date="2021-02" db="EMBL/GenBank/DDBJ databases">
        <authorList>
            <person name="Nowell W R."/>
        </authorList>
    </citation>
    <scope>NUCLEOTIDE SEQUENCE</scope>
</reference>